<sequence>MAVAGLPCSRRLLVASTSIRNWTKRRVELQGLLGVLVRHRTVRASSSLSLSLRGRVNSDYLLQHIQELHNHRFPSPVLSHAIDYLKAPILPGRSLITSLCKPAIKPQKRKGL</sequence>
<organism evidence="1 2">
    <name type="scientific">Salix purpurea</name>
    <name type="common">Purple osier willow</name>
    <dbReference type="NCBI Taxonomy" id="77065"/>
    <lineage>
        <taxon>Eukaryota</taxon>
        <taxon>Viridiplantae</taxon>
        <taxon>Streptophyta</taxon>
        <taxon>Embryophyta</taxon>
        <taxon>Tracheophyta</taxon>
        <taxon>Spermatophyta</taxon>
        <taxon>Magnoliopsida</taxon>
        <taxon>eudicotyledons</taxon>
        <taxon>Gunneridae</taxon>
        <taxon>Pentapetalae</taxon>
        <taxon>rosids</taxon>
        <taxon>fabids</taxon>
        <taxon>Malpighiales</taxon>
        <taxon>Salicaceae</taxon>
        <taxon>Saliceae</taxon>
        <taxon>Salix</taxon>
    </lineage>
</organism>
<gene>
    <name evidence="1" type="ORF">OIU79_024941</name>
</gene>
<dbReference type="AlphaFoldDB" id="A0A9Q1A6D9"/>
<evidence type="ECO:0000313" key="2">
    <source>
        <dbReference type="Proteomes" id="UP001151532"/>
    </source>
</evidence>
<feature type="non-terminal residue" evidence="1">
    <location>
        <position position="112"/>
    </location>
</feature>
<dbReference type="Proteomes" id="UP001151532">
    <property type="component" value="Chromosome 15Z"/>
</dbReference>
<keyword evidence="2" id="KW-1185">Reference proteome</keyword>
<protein>
    <submittedName>
        <fullName evidence="1">Uncharacterized protein</fullName>
    </submittedName>
</protein>
<accession>A0A9Q1A6D9</accession>
<comment type="caution">
    <text evidence="1">The sequence shown here is derived from an EMBL/GenBank/DDBJ whole genome shotgun (WGS) entry which is preliminary data.</text>
</comment>
<reference evidence="1" key="1">
    <citation type="submission" date="2022-11" db="EMBL/GenBank/DDBJ databases">
        <authorList>
            <person name="Hyden B.L."/>
            <person name="Feng K."/>
            <person name="Yates T."/>
            <person name="Jawdy S."/>
            <person name="Smart L.B."/>
            <person name="Muchero W."/>
        </authorList>
    </citation>
    <scope>NUCLEOTIDE SEQUENCE</scope>
    <source>
        <tissue evidence="1">Shoot tip</tissue>
    </source>
</reference>
<proteinExistence type="predicted"/>
<dbReference type="EMBL" id="JAPFFK010000006">
    <property type="protein sequence ID" value="KAJ6759975.1"/>
    <property type="molecule type" value="Genomic_DNA"/>
</dbReference>
<evidence type="ECO:0000313" key="1">
    <source>
        <dbReference type="EMBL" id="KAJ6759975.1"/>
    </source>
</evidence>
<name>A0A9Q1A6D9_SALPP</name>
<reference evidence="1" key="2">
    <citation type="journal article" date="2023" name="Int. J. Mol. Sci.">
        <title>De Novo Assembly and Annotation of 11 Diverse Shrub Willow (Salix) Genomes Reveals Novel Gene Organization in Sex-Linked Regions.</title>
        <authorList>
            <person name="Hyden B."/>
            <person name="Feng K."/>
            <person name="Yates T.B."/>
            <person name="Jawdy S."/>
            <person name="Cereghino C."/>
            <person name="Smart L.B."/>
            <person name="Muchero W."/>
        </authorList>
    </citation>
    <scope>NUCLEOTIDE SEQUENCE</scope>
    <source>
        <tissue evidence="1">Shoot tip</tissue>
    </source>
</reference>